<proteinExistence type="inferred from homology"/>
<evidence type="ECO:0000256" key="3">
    <source>
        <dbReference type="ARBA" id="ARBA00023002"/>
    </source>
</evidence>
<dbReference type="FunFam" id="3.40.50.720:FF:000084">
    <property type="entry name" value="Short-chain dehydrogenase reductase"/>
    <property type="match status" value="1"/>
</dbReference>
<sequence length="294" mass="31675">MPLFQPADANTHVLSQFSLKGKIAAVTGGAKGIGLEVVRGLAEAGADVAIIYATTNAAEVGDKIAAENDVKIRTYQSDVRSRAAIAATVAQIVADFGRLDIMVANSGVCADIPNLEYTEETWQANNSVNFDGVMWTAQAAGKVFKEQGRGNLIITASVSATLVNVPQRQAAYNSSKAAAVHLAKSLAVEWVDFARVNCVSPGFIETESKDPCVVTTQARRWLTETLVLFVQPKERFDKWMDMIPGKRMAKAAELKILVIYILTDVKQIYVFLASDACCYMTGADIIVDGGYTLT</sequence>
<name>A0A0B7KIM6_BIOOC</name>
<dbReference type="InterPro" id="IPR002347">
    <property type="entry name" value="SDR_fam"/>
</dbReference>
<evidence type="ECO:0000256" key="2">
    <source>
        <dbReference type="ARBA" id="ARBA00022857"/>
    </source>
</evidence>
<dbReference type="PRINTS" id="PR00081">
    <property type="entry name" value="GDHRDH"/>
</dbReference>
<dbReference type="PRINTS" id="PR00080">
    <property type="entry name" value="SDRFAMILY"/>
</dbReference>
<dbReference type="AlphaFoldDB" id="A0A0B7KIM6"/>
<dbReference type="PROSITE" id="PS00061">
    <property type="entry name" value="ADH_SHORT"/>
    <property type="match status" value="1"/>
</dbReference>
<dbReference type="EMBL" id="CDPU01000081">
    <property type="protein sequence ID" value="CEO57014.1"/>
    <property type="molecule type" value="Genomic_DNA"/>
</dbReference>
<dbReference type="InterPro" id="IPR020904">
    <property type="entry name" value="Sc_DH/Rdtase_CS"/>
</dbReference>
<accession>A0A0B7KIM6</accession>
<dbReference type="InterPro" id="IPR036291">
    <property type="entry name" value="NAD(P)-bd_dom_sf"/>
</dbReference>
<reference evidence="4" key="1">
    <citation type="submission" date="2015-01" db="EMBL/GenBank/DDBJ databases">
        <authorList>
            <person name="Durling Mikael"/>
        </authorList>
    </citation>
    <scope>NUCLEOTIDE SEQUENCE</scope>
</reference>
<organism evidence="4">
    <name type="scientific">Bionectria ochroleuca</name>
    <name type="common">Gliocladium roseum</name>
    <dbReference type="NCBI Taxonomy" id="29856"/>
    <lineage>
        <taxon>Eukaryota</taxon>
        <taxon>Fungi</taxon>
        <taxon>Dikarya</taxon>
        <taxon>Ascomycota</taxon>
        <taxon>Pezizomycotina</taxon>
        <taxon>Sordariomycetes</taxon>
        <taxon>Hypocreomycetidae</taxon>
        <taxon>Hypocreales</taxon>
        <taxon>Bionectriaceae</taxon>
        <taxon>Clonostachys</taxon>
    </lineage>
</organism>
<dbReference type="GO" id="GO:0016616">
    <property type="term" value="F:oxidoreductase activity, acting on the CH-OH group of donors, NAD or NADP as acceptor"/>
    <property type="evidence" value="ECO:0007669"/>
    <property type="project" value="UniProtKB-ARBA"/>
</dbReference>
<keyword evidence="2" id="KW-0521">NADP</keyword>
<evidence type="ECO:0000313" key="4">
    <source>
        <dbReference type="EMBL" id="CEO57014.1"/>
    </source>
</evidence>
<dbReference type="GO" id="GO:0050664">
    <property type="term" value="F:oxidoreductase activity, acting on NAD(P)H, oxygen as acceptor"/>
    <property type="evidence" value="ECO:0007669"/>
    <property type="project" value="TreeGrafter"/>
</dbReference>
<dbReference type="PANTHER" id="PTHR43008">
    <property type="entry name" value="BENZIL REDUCTASE"/>
    <property type="match status" value="1"/>
</dbReference>
<dbReference type="PANTHER" id="PTHR43008:SF12">
    <property type="entry name" value="OXIDOREDUCTASE, SHORT CHAIN DEHYDROGENASE_REDUCTASE FAMILY (AFU_ORTHOLOGUE AFUA_6G13830)"/>
    <property type="match status" value="1"/>
</dbReference>
<gene>
    <name evidence="4" type="ORF">BN869_000013072_1</name>
</gene>
<dbReference type="Pfam" id="PF13561">
    <property type="entry name" value="adh_short_C2"/>
    <property type="match status" value="1"/>
</dbReference>
<protein>
    <submittedName>
        <fullName evidence="4">Uncharacterized protein</fullName>
    </submittedName>
</protein>
<keyword evidence="3" id="KW-0560">Oxidoreductase</keyword>
<comment type="similarity">
    <text evidence="1">Belongs to the short-chain dehydrogenases/reductases (SDR) family.</text>
</comment>
<evidence type="ECO:0000256" key="1">
    <source>
        <dbReference type="ARBA" id="ARBA00006484"/>
    </source>
</evidence>
<dbReference type="SUPFAM" id="SSF51735">
    <property type="entry name" value="NAD(P)-binding Rossmann-fold domains"/>
    <property type="match status" value="1"/>
</dbReference>
<dbReference type="Gene3D" id="3.40.50.720">
    <property type="entry name" value="NAD(P)-binding Rossmann-like Domain"/>
    <property type="match status" value="1"/>
</dbReference>